<dbReference type="GO" id="GO:0004497">
    <property type="term" value="F:monooxygenase activity"/>
    <property type="evidence" value="ECO:0007669"/>
    <property type="project" value="UniProtKB-KW"/>
</dbReference>
<dbReference type="FunFam" id="3.50.50.60:FF:000021">
    <property type="entry name" value="Ubiquinone biosynthesis monooxygenase COQ6"/>
    <property type="match status" value="1"/>
</dbReference>
<evidence type="ECO:0000256" key="4">
    <source>
        <dbReference type="ARBA" id="ARBA00022630"/>
    </source>
</evidence>
<dbReference type="InterPro" id="IPR002938">
    <property type="entry name" value="FAD-bd"/>
</dbReference>
<dbReference type="RefSeq" id="WP_126322475.1">
    <property type="nucleotide sequence ID" value="NZ_AP018005.1"/>
</dbReference>
<keyword evidence="11" id="KW-1185">Reference proteome</keyword>
<protein>
    <submittedName>
        <fullName evidence="10">Putative VisC protein</fullName>
    </submittedName>
</protein>
<dbReference type="InterPro" id="IPR051205">
    <property type="entry name" value="UbiH/COQ6_monooxygenase"/>
</dbReference>
<comment type="subunit">
    <text evidence="8">Component of the Ubi complex metabolon, which regroups five ubiquinone biosynthesis proteins (UbiE, UbiF, UbiG, UbiH and UbiI) and two accessory factors (UbiK and the lipid-binding protein UbiJ).</text>
</comment>
<dbReference type="KEGG" id="rvi:RVIR1_04590"/>
<dbReference type="InterPro" id="IPR018168">
    <property type="entry name" value="Ubi_Hdrlase_CS"/>
</dbReference>
<evidence type="ECO:0000256" key="5">
    <source>
        <dbReference type="ARBA" id="ARBA00022827"/>
    </source>
</evidence>
<dbReference type="GO" id="GO:0016705">
    <property type="term" value="F:oxidoreductase activity, acting on paired donors, with incorporation or reduction of molecular oxygen"/>
    <property type="evidence" value="ECO:0007669"/>
    <property type="project" value="InterPro"/>
</dbReference>
<organism evidence="10 11">
    <name type="scientific">Candidatus Rickettsiella viridis</name>
    <dbReference type="NCBI Taxonomy" id="676208"/>
    <lineage>
        <taxon>Bacteria</taxon>
        <taxon>Pseudomonadati</taxon>
        <taxon>Pseudomonadota</taxon>
        <taxon>Gammaproteobacteria</taxon>
        <taxon>Legionellales</taxon>
        <taxon>Coxiellaceae</taxon>
        <taxon>Rickettsiella</taxon>
    </lineage>
</organism>
<dbReference type="EMBL" id="AP018005">
    <property type="protein sequence ID" value="BBB14971.1"/>
    <property type="molecule type" value="Genomic_DNA"/>
</dbReference>
<comment type="pathway">
    <text evidence="2">Cofactor biosynthesis; ubiquinone biosynthesis.</text>
</comment>
<sequence>MIIDIPQDYDVVIVGAGTAGLTLACGLINQGLRLAIIDKDSESKAPAIRLASVPAYERGDRVSAITQGSQQILENYQVWQRLAKTTLSPFECMEVWEEGSASQLIFDAAETGQPCLGTILYNQVLQTALLTQAKTASEVDWFFSESLSAIQRGPSSILLSLASGQSITTQLLVGADGAQSCVRQLAGIAHSERDYQQEALVATVRTVLAHEKTARQIFLPTGPLAFLPLADSNLSSIVWSTTPEEAKRLKALSEIDFNSALAHAFEQRLGAVEWSSARLNFALKTQHCEQYIKSGIALIGDAAHTIHPLAGQGANLGIADAYCLANTILAAHQKQRALGALYSLRRYERERRFYHRVMGAGIDLIKQTFATKSSFLVNTRQVGLSFIEKTPWLKNYFMRFAMGIPRAETTKLML</sequence>
<evidence type="ECO:0000313" key="11">
    <source>
        <dbReference type="Proteomes" id="UP000282483"/>
    </source>
</evidence>
<dbReference type="Proteomes" id="UP000282483">
    <property type="component" value="Chromosome"/>
</dbReference>
<evidence type="ECO:0000259" key="9">
    <source>
        <dbReference type="Pfam" id="PF01494"/>
    </source>
</evidence>
<reference evidence="10 11" key="1">
    <citation type="submission" date="2017-03" db="EMBL/GenBank/DDBJ databases">
        <title>The genome sequence of Candidatus Rickettsiella viridis.</title>
        <authorList>
            <person name="Nikoh N."/>
            <person name="Tsuchida T."/>
            <person name="Yamaguchi K."/>
            <person name="Maeda T."/>
            <person name="Shigenobu S."/>
            <person name="Fukatsu T."/>
        </authorList>
    </citation>
    <scope>NUCLEOTIDE SEQUENCE [LARGE SCALE GENOMIC DNA]</scope>
    <source>
        <strain evidence="10 11">Ap-RA04</strain>
    </source>
</reference>
<dbReference type="GO" id="GO:0006744">
    <property type="term" value="P:ubiquinone biosynthetic process"/>
    <property type="evidence" value="ECO:0007669"/>
    <property type="project" value="UniProtKB-UniPathway"/>
</dbReference>
<gene>
    <name evidence="10" type="primary">visC</name>
    <name evidence="10" type="ORF">RVIR1_04590</name>
</gene>
<keyword evidence="7" id="KW-0503">Monooxygenase</keyword>
<dbReference type="GO" id="GO:0110142">
    <property type="term" value="C:ubiquinone biosynthesis complex"/>
    <property type="evidence" value="ECO:0007669"/>
    <property type="project" value="UniProtKB-ARBA"/>
</dbReference>
<dbReference type="InterPro" id="IPR010971">
    <property type="entry name" value="UbiH/COQ6"/>
</dbReference>
<dbReference type="AlphaFoldDB" id="A0A2Z5UVC7"/>
<dbReference type="PANTHER" id="PTHR43876:SF7">
    <property type="entry name" value="UBIQUINONE BIOSYNTHESIS MONOOXYGENASE COQ6, MITOCHONDRIAL"/>
    <property type="match status" value="1"/>
</dbReference>
<evidence type="ECO:0000256" key="6">
    <source>
        <dbReference type="ARBA" id="ARBA00023002"/>
    </source>
</evidence>
<dbReference type="PROSITE" id="PS01304">
    <property type="entry name" value="UBIH"/>
    <property type="match status" value="1"/>
</dbReference>
<dbReference type="Pfam" id="PF01494">
    <property type="entry name" value="FAD_binding_3"/>
    <property type="match status" value="1"/>
</dbReference>
<feature type="domain" description="FAD-binding" evidence="9">
    <location>
        <begin position="8"/>
        <end position="352"/>
    </location>
</feature>
<dbReference type="Gene3D" id="3.50.50.60">
    <property type="entry name" value="FAD/NAD(P)-binding domain"/>
    <property type="match status" value="2"/>
</dbReference>
<keyword evidence="6" id="KW-0560">Oxidoreductase</keyword>
<dbReference type="GO" id="GO:0071949">
    <property type="term" value="F:FAD binding"/>
    <property type="evidence" value="ECO:0007669"/>
    <property type="project" value="InterPro"/>
</dbReference>
<comment type="similarity">
    <text evidence="3">Belongs to the UbiH/COQ6 family.</text>
</comment>
<keyword evidence="4" id="KW-0285">Flavoprotein</keyword>
<proteinExistence type="inferred from homology"/>
<evidence type="ECO:0000256" key="2">
    <source>
        <dbReference type="ARBA" id="ARBA00004749"/>
    </source>
</evidence>
<dbReference type="InterPro" id="IPR036188">
    <property type="entry name" value="FAD/NAD-bd_sf"/>
</dbReference>
<dbReference type="UniPathway" id="UPA00232"/>
<comment type="cofactor">
    <cofactor evidence="1">
        <name>FAD</name>
        <dbReference type="ChEBI" id="CHEBI:57692"/>
    </cofactor>
</comment>
<evidence type="ECO:0000256" key="7">
    <source>
        <dbReference type="ARBA" id="ARBA00023033"/>
    </source>
</evidence>
<dbReference type="PRINTS" id="PR00420">
    <property type="entry name" value="RNGMNOXGNASE"/>
</dbReference>
<dbReference type="PANTHER" id="PTHR43876">
    <property type="entry name" value="UBIQUINONE BIOSYNTHESIS MONOOXYGENASE COQ6, MITOCHONDRIAL"/>
    <property type="match status" value="1"/>
</dbReference>
<evidence type="ECO:0000256" key="3">
    <source>
        <dbReference type="ARBA" id="ARBA00005349"/>
    </source>
</evidence>
<evidence type="ECO:0000256" key="1">
    <source>
        <dbReference type="ARBA" id="ARBA00001974"/>
    </source>
</evidence>
<dbReference type="SUPFAM" id="SSF51905">
    <property type="entry name" value="FAD/NAD(P)-binding domain"/>
    <property type="match status" value="1"/>
</dbReference>
<evidence type="ECO:0000313" key="10">
    <source>
        <dbReference type="EMBL" id="BBB14971.1"/>
    </source>
</evidence>
<evidence type="ECO:0000256" key="8">
    <source>
        <dbReference type="ARBA" id="ARBA00065734"/>
    </source>
</evidence>
<keyword evidence="5" id="KW-0274">FAD</keyword>
<dbReference type="NCBIfam" id="TIGR01988">
    <property type="entry name" value="Ubi-OHases"/>
    <property type="match status" value="1"/>
</dbReference>
<dbReference type="OrthoDB" id="9769565at2"/>
<name>A0A2Z5UVC7_9COXI</name>
<accession>A0A2Z5UVC7</accession>